<dbReference type="SMART" id="SM00181">
    <property type="entry name" value="EGF"/>
    <property type="match status" value="5"/>
</dbReference>
<dbReference type="EnsemblMetazoa" id="Aqu2.1.18303_001">
    <property type="protein sequence ID" value="Aqu2.1.18303_001"/>
    <property type="gene ID" value="Aqu2.1.18303"/>
</dbReference>
<evidence type="ECO:0000259" key="9">
    <source>
        <dbReference type="PROSITE" id="PS50026"/>
    </source>
</evidence>
<dbReference type="PROSITE" id="PS00022">
    <property type="entry name" value="EGF_1"/>
    <property type="match status" value="1"/>
</dbReference>
<dbReference type="GO" id="GO:0005509">
    <property type="term" value="F:calcium ion binding"/>
    <property type="evidence" value="ECO:0007669"/>
    <property type="project" value="InterPro"/>
</dbReference>
<feature type="domain" description="EGF-like" evidence="9">
    <location>
        <begin position="106"/>
        <end position="149"/>
    </location>
</feature>
<comment type="caution">
    <text evidence="8">Lacks conserved residue(s) required for the propagation of feature annotation.</text>
</comment>
<dbReference type="GO" id="GO:0005576">
    <property type="term" value="C:extracellular region"/>
    <property type="evidence" value="ECO:0007669"/>
    <property type="project" value="UniProtKB-SubCell"/>
</dbReference>
<feature type="disulfide bond" evidence="8">
    <location>
        <begin position="28"/>
        <end position="38"/>
    </location>
</feature>
<evidence type="ECO:0000256" key="8">
    <source>
        <dbReference type="PROSITE-ProRule" id="PRU00076"/>
    </source>
</evidence>
<feature type="disulfide bond" evidence="8">
    <location>
        <begin position="32"/>
        <end position="49"/>
    </location>
</feature>
<dbReference type="CDD" id="cd00054">
    <property type="entry name" value="EGF_CA"/>
    <property type="match status" value="1"/>
</dbReference>
<dbReference type="InterPro" id="IPR009030">
    <property type="entry name" value="Growth_fac_rcpt_cys_sf"/>
</dbReference>
<evidence type="ECO:0000256" key="5">
    <source>
        <dbReference type="ARBA" id="ARBA00022737"/>
    </source>
</evidence>
<evidence type="ECO:0000256" key="6">
    <source>
        <dbReference type="ARBA" id="ARBA00023157"/>
    </source>
</evidence>
<sequence length="254" mass="28110">MSEIHTVKVMDVVVAGIVGVDVDAQKVCDPECSNGGECYYDAGLKINKCLCPSGYRGDGCQEEINECIENPNICQSPAVCHNTNGSYRCDCPKGYTLAYDGRSCIDRDECADGSHKCVLAGNCENIKGSYICHCGRGYRIPEWDPKRCVDIDECEERLHGCQQNCTNKIGYYRCSCYEGYTKNIINLRKCDDINECERGTDNCAQRCENTLDVNECLTNNGGCEQACHNTIGRHYCSCDREAGYGLSSNGFNCE</sequence>
<dbReference type="Pfam" id="PF07645">
    <property type="entry name" value="EGF_CA"/>
    <property type="match status" value="4"/>
</dbReference>
<evidence type="ECO:0000256" key="4">
    <source>
        <dbReference type="ARBA" id="ARBA00022729"/>
    </source>
</evidence>
<dbReference type="PROSITE" id="PS01187">
    <property type="entry name" value="EGF_CA"/>
    <property type="match status" value="2"/>
</dbReference>
<proteinExistence type="predicted"/>
<dbReference type="PROSITE" id="PS50026">
    <property type="entry name" value="EGF_3"/>
    <property type="match status" value="3"/>
</dbReference>
<dbReference type="OrthoDB" id="9946071at2759"/>
<dbReference type="InterPro" id="IPR018097">
    <property type="entry name" value="EGF_Ca-bd_CS"/>
</dbReference>
<organism evidence="10">
    <name type="scientific">Amphimedon queenslandica</name>
    <name type="common">Sponge</name>
    <dbReference type="NCBI Taxonomy" id="400682"/>
    <lineage>
        <taxon>Eukaryota</taxon>
        <taxon>Metazoa</taxon>
        <taxon>Porifera</taxon>
        <taxon>Demospongiae</taxon>
        <taxon>Heteroscleromorpha</taxon>
        <taxon>Haplosclerida</taxon>
        <taxon>Niphatidae</taxon>
        <taxon>Amphimedon</taxon>
    </lineage>
</organism>
<keyword evidence="6 8" id="KW-1015">Disulfide bond</keyword>
<dbReference type="FunFam" id="2.10.25.10:FF:000003">
    <property type="entry name" value="fibrillin-1 isoform X1"/>
    <property type="match status" value="1"/>
</dbReference>
<comment type="subcellular location">
    <subcellularLocation>
        <location evidence="1">Secreted</location>
    </subcellularLocation>
</comment>
<dbReference type="AlphaFoldDB" id="A0A1X7TTF3"/>
<feature type="domain" description="EGF-like" evidence="9">
    <location>
        <begin position="24"/>
        <end position="61"/>
    </location>
</feature>
<feature type="domain" description="EGF-like" evidence="9">
    <location>
        <begin position="63"/>
        <end position="105"/>
    </location>
</feature>
<dbReference type="PROSITE" id="PS01186">
    <property type="entry name" value="EGF_2"/>
    <property type="match status" value="2"/>
</dbReference>
<dbReference type="SUPFAM" id="SSF57196">
    <property type="entry name" value="EGF/Laminin"/>
    <property type="match status" value="2"/>
</dbReference>
<dbReference type="InterPro" id="IPR001881">
    <property type="entry name" value="EGF-like_Ca-bd_dom"/>
</dbReference>
<feature type="disulfide bond" evidence="8">
    <location>
        <begin position="51"/>
        <end position="60"/>
    </location>
</feature>
<name>A0A1X7TTF3_AMPQE</name>
<protein>
    <recommendedName>
        <fullName evidence="9">EGF-like domain-containing protein</fullName>
    </recommendedName>
</protein>
<accession>A0A1X7TTF3</accession>
<dbReference type="PROSITE" id="PS00010">
    <property type="entry name" value="ASX_HYDROXYL"/>
    <property type="match status" value="2"/>
</dbReference>
<dbReference type="STRING" id="400682.A0A1X7TTF3"/>
<dbReference type="FunFam" id="2.10.25.10:FF:000038">
    <property type="entry name" value="Fibrillin 2"/>
    <property type="match status" value="2"/>
</dbReference>
<dbReference type="PANTHER" id="PTHR47333">
    <property type="entry name" value="VON WILLEBRAND FACTOR C AND EGF DOMAIN-CONTAINING PROTEIN"/>
    <property type="match status" value="1"/>
</dbReference>
<dbReference type="InterPro" id="IPR052080">
    <property type="entry name" value="vWF_C/EGF_Fibrillin"/>
</dbReference>
<dbReference type="PANTHER" id="PTHR47333:SF4">
    <property type="entry name" value="EGF-LIKE DOMAIN-CONTAINING PROTEIN"/>
    <property type="match status" value="1"/>
</dbReference>
<evidence type="ECO:0000256" key="3">
    <source>
        <dbReference type="ARBA" id="ARBA00022536"/>
    </source>
</evidence>
<dbReference type="SMART" id="SM00179">
    <property type="entry name" value="EGF_CA"/>
    <property type="match status" value="4"/>
</dbReference>
<keyword evidence="5" id="KW-0677">Repeat</keyword>
<evidence type="ECO:0000256" key="1">
    <source>
        <dbReference type="ARBA" id="ARBA00004613"/>
    </source>
</evidence>
<dbReference type="InParanoid" id="A0A1X7TTF3"/>
<dbReference type="InterPro" id="IPR049883">
    <property type="entry name" value="NOTCH1_EGF-like"/>
</dbReference>
<reference evidence="10" key="1">
    <citation type="submission" date="2017-05" db="UniProtKB">
        <authorList>
            <consortium name="EnsemblMetazoa"/>
        </authorList>
    </citation>
    <scope>IDENTIFICATION</scope>
</reference>
<dbReference type="InterPro" id="IPR000742">
    <property type="entry name" value="EGF"/>
</dbReference>
<evidence type="ECO:0000256" key="7">
    <source>
        <dbReference type="ARBA" id="ARBA00023180"/>
    </source>
</evidence>
<keyword evidence="7" id="KW-0325">Glycoprotein</keyword>
<keyword evidence="3 8" id="KW-0245">EGF-like domain</keyword>
<keyword evidence="2" id="KW-0964">Secreted</keyword>
<keyword evidence="4" id="KW-0732">Signal</keyword>
<dbReference type="InterPro" id="IPR000152">
    <property type="entry name" value="EGF-type_Asp/Asn_hydroxyl_site"/>
</dbReference>
<dbReference type="Gene3D" id="2.10.25.10">
    <property type="entry name" value="Laminin"/>
    <property type="match status" value="5"/>
</dbReference>
<evidence type="ECO:0000256" key="2">
    <source>
        <dbReference type="ARBA" id="ARBA00022525"/>
    </source>
</evidence>
<evidence type="ECO:0000313" key="10">
    <source>
        <dbReference type="EnsemblMetazoa" id="Aqu2.1.18303_001"/>
    </source>
</evidence>
<dbReference type="SUPFAM" id="SSF57184">
    <property type="entry name" value="Growth factor receptor domain"/>
    <property type="match status" value="1"/>
</dbReference>